<evidence type="ECO:0000313" key="3">
    <source>
        <dbReference type="Proteomes" id="UP000325440"/>
    </source>
</evidence>
<proteinExistence type="predicted"/>
<feature type="domain" description="Double jelly roll-like" evidence="1">
    <location>
        <begin position="77"/>
        <end position="200"/>
    </location>
</feature>
<organism evidence="2 3">
    <name type="scientific">Cinara cedri</name>
    <dbReference type="NCBI Taxonomy" id="506608"/>
    <lineage>
        <taxon>Eukaryota</taxon>
        <taxon>Metazoa</taxon>
        <taxon>Ecdysozoa</taxon>
        <taxon>Arthropoda</taxon>
        <taxon>Hexapoda</taxon>
        <taxon>Insecta</taxon>
        <taxon>Pterygota</taxon>
        <taxon>Neoptera</taxon>
        <taxon>Paraneoptera</taxon>
        <taxon>Hemiptera</taxon>
        <taxon>Sternorrhyncha</taxon>
        <taxon>Aphidomorpha</taxon>
        <taxon>Aphidoidea</taxon>
        <taxon>Aphididae</taxon>
        <taxon>Lachninae</taxon>
        <taxon>Cinara</taxon>
    </lineage>
</organism>
<accession>A0A5E4NMS1</accession>
<dbReference type="AlphaFoldDB" id="A0A5E4NMS1"/>
<keyword evidence="3" id="KW-1185">Reference proteome</keyword>
<dbReference type="Proteomes" id="UP000325440">
    <property type="component" value="Unassembled WGS sequence"/>
</dbReference>
<dbReference type="PANTHER" id="PTHR36159">
    <property type="entry name" value="PROTEIN CBG23766"/>
    <property type="match status" value="1"/>
</dbReference>
<evidence type="ECO:0000259" key="1">
    <source>
        <dbReference type="Pfam" id="PF21738"/>
    </source>
</evidence>
<dbReference type="PANTHER" id="PTHR36159:SF1">
    <property type="entry name" value="RETROVIRUS-RELATED POL POLYPROTEIN FROM TRANSPOSON 412-LIKE PROTEIN"/>
    <property type="match status" value="1"/>
</dbReference>
<dbReference type="EMBL" id="CABPRJ010002002">
    <property type="protein sequence ID" value="VVC42803.1"/>
    <property type="molecule type" value="Genomic_DNA"/>
</dbReference>
<protein>
    <recommendedName>
        <fullName evidence="1">Double jelly roll-like domain-containing protein</fullName>
    </recommendedName>
</protein>
<evidence type="ECO:0000313" key="2">
    <source>
        <dbReference type="EMBL" id="VVC42803.1"/>
    </source>
</evidence>
<reference evidence="2 3" key="1">
    <citation type="submission" date="2019-08" db="EMBL/GenBank/DDBJ databases">
        <authorList>
            <person name="Alioto T."/>
            <person name="Alioto T."/>
            <person name="Gomez Garrido J."/>
        </authorList>
    </citation>
    <scope>NUCLEOTIDE SEQUENCE [LARGE SCALE GENOMIC DNA]</scope>
</reference>
<dbReference type="OrthoDB" id="6746907at2759"/>
<gene>
    <name evidence="2" type="ORF">CINCED_3A005128</name>
</gene>
<dbReference type="Pfam" id="PF21738">
    <property type="entry name" value="DJR-like_dom"/>
    <property type="match status" value="1"/>
</dbReference>
<dbReference type="InterPro" id="IPR049512">
    <property type="entry name" value="DJR-like_dom"/>
</dbReference>
<name>A0A5E4NMS1_9HEMI</name>
<sequence>MDESYLNVREGYVDDCSITGMQYHSFLSYSSTAMSCNDEIKISIQNMDAYTLPCESYIFIEGKVIKPSTPGLLRSVNFSNNGLAFLFSEIRYEVNGTEIQKLKTPGIASCLKSYCSYSHRDLYELQNASWDIDMDVNHNKEFMPGDKFSACLPLKCLFGFCEDYKKILLNCNQQLILNRASTDHDALRVTGGGTNTNTNLKKLSVELS</sequence>